<dbReference type="Pfam" id="PF13155">
    <property type="entry name" value="Toprim_2"/>
    <property type="match status" value="1"/>
</dbReference>
<dbReference type="OrthoDB" id="5757175at2"/>
<dbReference type="STRING" id="1079.BVIR_2045"/>
<sequence length="319" mass="35521">MATSEVENLKTRVSCATVLERAGFAIDLKENTRRAVKHRRGDDIVIMIHEGKGWFDPRSEAKGDVLSLIRHLDGVAFTDALVRAAELVGFVPAEPRWRRAPRDRESPAPLSKRWRARRTPWPGSATWHYLHNERCLPEMILRAAIRQDQLREGPHGSMWAAHVDDGGAVTRWEERGPNWRGFSTGGSKVLFRLGTLEALRICVTEAAIDAMSLAALEGPRDESLYFSTGGGWSPATEAGLRTLAARPGAQLIAATDANSQGAAFASRLREIAEAAGADWFRLTPTAEDWNEALKEKVWAERREREEREDLPHAHPARQG</sequence>
<reference evidence="2" key="1">
    <citation type="journal article" date="2015" name="Genome Announc.">
        <title>Complete Genome Sequence of the Bacteriochlorophyll b-Producing Photosynthetic Bacterium Blastochloris viridis.</title>
        <authorList>
            <person name="Tsukatani Y."/>
            <person name="Hirose Y."/>
            <person name="Harada J."/>
            <person name="Misawa N."/>
            <person name="Mori K."/>
            <person name="Inoue K."/>
            <person name="Tamiaki H."/>
        </authorList>
    </citation>
    <scope>NUCLEOTIDE SEQUENCE [LARGE SCALE GENOMIC DNA]</scope>
    <source>
        <strain evidence="2">DSM 133</strain>
    </source>
</reference>
<proteinExistence type="predicted"/>
<gene>
    <name evidence="2" type="ORF">BV133_2689</name>
    <name evidence="3" type="ORF">BVIRIDIS_14900</name>
</gene>
<dbReference type="InterPro" id="IPR025054">
    <property type="entry name" value="DUF3991"/>
</dbReference>
<dbReference type="EMBL" id="AP014854">
    <property type="protein sequence ID" value="BAS00283.1"/>
    <property type="molecule type" value="Genomic_DNA"/>
</dbReference>
<dbReference type="CDD" id="cd00188">
    <property type="entry name" value="TOPRIM"/>
    <property type="match status" value="1"/>
</dbReference>
<dbReference type="Proteomes" id="UP000065734">
    <property type="component" value="Chromosome I"/>
</dbReference>
<keyword evidence="4" id="KW-1185">Reference proteome</keyword>
<name>A0A0H5BDH4_BLAVI</name>
<reference evidence="3" key="2">
    <citation type="submission" date="2015-11" db="EMBL/GenBank/DDBJ databases">
        <authorList>
            <person name="Zhang Y."/>
            <person name="Guo Z."/>
        </authorList>
    </citation>
    <scope>NUCLEOTIDE SEQUENCE</scope>
    <source>
        <strain evidence="3">1</strain>
    </source>
</reference>
<organism evidence="3 4">
    <name type="scientific">Blastochloris viridis</name>
    <name type="common">Rhodopseudomonas viridis</name>
    <dbReference type="NCBI Taxonomy" id="1079"/>
    <lineage>
        <taxon>Bacteria</taxon>
        <taxon>Pseudomonadati</taxon>
        <taxon>Pseudomonadota</taxon>
        <taxon>Alphaproteobacteria</taxon>
        <taxon>Hyphomicrobiales</taxon>
        <taxon>Blastochloridaceae</taxon>
        <taxon>Blastochloris</taxon>
    </lineage>
</organism>
<reference evidence="4" key="3">
    <citation type="journal article" date="2016" name="Genome Announc.">
        <title>Revised genome sequence of the purple photosynthetic bacterium Blastochloris viridis.</title>
        <authorList>
            <person name="Liu L.N."/>
            <person name="Faulkner M."/>
            <person name="Liu X."/>
            <person name="Huang F."/>
            <person name="Darby A.C."/>
            <person name="Hall N."/>
        </authorList>
    </citation>
    <scope>NUCLEOTIDE SEQUENCE [LARGE SCALE GENOMIC DNA]</scope>
    <source>
        <strain evidence="4">ATCC 19567 / DSM 133 / F</strain>
    </source>
</reference>
<evidence type="ECO:0000313" key="3">
    <source>
        <dbReference type="EMBL" id="CUU42478.1"/>
    </source>
</evidence>
<evidence type="ECO:0000259" key="1">
    <source>
        <dbReference type="Pfam" id="PF13154"/>
    </source>
</evidence>
<dbReference type="Pfam" id="PF13154">
    <property type="entry name" value="DUF3991"/>
    <property type="match status" value="1"/>
</dbReference>
<dbReference type="SUPFAM" id="SSF57783">
    <property type="entry name" value="Zinc beta-ribbon"/>
    <property type="match status" value="1"/>
</dbReference>
<dbReference type="Gene3D" id="3.40.1360.10">
    <property type="match status" value="1"/>
</dbReference>
<dbReference type="KEGG" id="bvr:BVIR_2045"/>
<protein>
    <submittedName>
        <fullName evidence="3">DNA primase (Bacterial type)</fullName>
    </submittedName>
</protein>
<evidence type="ECO:0000313" key="4">
    <source>
        <dbReference type="Proteomes" id="UP000065734"/>
    </source>
</evidence>
<dbReference type="EMBL" id="LN907867">
    <property type="protein sequence ID" value="CUU42478.1"/>
    <property type="molecule type" value="Genomic_DNA"/>
</dbReference>
<dbReference type="PIRSF" id="PIRSF036054">
    <property type="entry name" value="UCP036054"/>
    <property type="match status" value="1"/>
</dbReference>
<dbReference type="PATRIC" id="fig|1079.6.peg.2120"/>
<dbReference type="RefSeq" id="WP_055037527.1">
    <property type="nucleotide sequence ID" value="NZ_AP014854.2"/>
</dbReference>
<dbReference type="AlphaFoldDB" id="A0A0H5BDH4"/>
<evidence type="ECO:0000313" key="2">
    <source>
        <dbReference type="EMBL" id="BAS00283.1"/>
    </source>
</evidence>
<feature type="domain" description="DUF3991" evidence="1">
    <location>
        <begin position="128"/>
        <end position="195"/>
    </location>
</feature>
<accession>A0A0H5BDH4</accession>
<dbReference type="InterPro" id="IPR017041">
    <property type="entry name" value="UCP036054"/>
</dbReference>